<dbReference type="EMBL" id="FOFR01000008">
    <property type="protein sequence ID" value="SER14098.1"/>
    <property type="molecule type" value="Genomic_DNA"/>
</dbReference>
<evidence type="ECO:0000313" key="2">
    <source>
        <dbReference type="EMBL" id="SER14098.1"/>
    </source>
</evidence>
<dbReference type="RefSeq" id="WP_245777905.1">
    <property type="nucleotide sequence ID" value="NZ_FOFR01000008.1"/>
</dbReference>
<evidence type="ECO:0000313" key="3">
    <source>
        <dbReference type="Proteomes" id="UP000199352"/>
    </source>
</evidence>
<reference evidence="3" key="1">
    <citation type="submission" date="2016-10" db="EMBL/GenBank/DDBJ databases">
        <authorList>
            <person name="Varghese N."/>
            <person name="Submissions S."/>
        </authorList>
    </citation>
    <scope>NUCLEOTIDE SEQUENCE [LARGE SCALE GENOMIC DNA]</scope>
    <source>
        <strain evidence="3">CGMCC 4.3525</strain>
    </source>
</reference>
<feature type="signal peptide" evidence="1">
    <location>
        <begin position="1"/>
        <end position="30"/>
    </location>
</feature>
<accession>A0A1H9LS04</accession>
<protein>
    <submittedName>
        <fullName evidence="2">Uncharacterized protein</fullName>
    </submittedName>
</protein>
<feature type="chain" id="PRO_5038948312" evidence="1">
    <location>
        <begin position="31"/>
        <end position="106"/>
    </location>
</feature>
<keyword evidence="3" id="KW-1185">Reference proteome</keyword>
<dbReference type="Proteomes" id="UP000199352">
    <property type="component" value="Unassembled WGS sequence"/>
</dbReference>
<keyword evidence="1" id="KW-0732">Signal</keyword>
<evidence type="ECO:0000256" key="1">
    <source>
        <dbReference type="SAM" id="SignalP"/>
    </source>
</evidence>
<dbReference type="STRING" id="402600.SAMN05216188_10867"/>
<gene>
    <name evidence="2" type="ORF">SAMN05216188_10867</name>
</gene>
<dbReference type="AlphaFoldDB" id="A0A1H9LS04"/>
<organism evidence="2 3">
    <name type="scientific">Lentzea xinjiangensis</name>
    <dbReference type="NCBI Taxonomy" id="402600"/>
    <lineage>
        <taxon>Bacteria</taxon>
        <taxon>Bacillati</taxon>
        <taxon>Actinomycetota</taxon>
        <taxon>Actinomycetes</taxon>
        <taxon>Pseudonocardiales</taxon>
        <taxon>Pseudonocardiaceae</taxon>
        <taxon>Lentzea</taxon>
    </lineage>
</organism>
<sequence>MKRLVTTTIATLATTTFLATTTTTTAGALAATGRVAVFSTEATPIEIFENPSGCNKLAPDAHVLVNLTDSDVIVHGDPLCLGPGLVVGKEHGSHVAAGSGAFSVKD</sequence>
<proteinExistence type="predicted"/>
<name>A0A1H9LS04_9PSEU</name>